<feature type="transmembrane region" description="Helical" evidence="13">
    <location>
        <begin position="12"/>
        <end position="33"/>
    </location>
</feature>
<organism evidence="15 16">
    <name type="scientific">Tabrizicola piscis</name>
    <dbReference type="NCBI Taxonomy" id="2494374"/>
    <lineage>
        <taxon>Bacteria</taxon>
        <taxon>Pseudomonadati</taxon>
        <taxon>Pseudomonadota</taxon>
        <taxon>Alphaproteobacteria</taxon>
        <taxon>Rhodobacterales</taxon>
        <taxon>Paracoccaceae</taxon>
        <taxon>Tabrizicola</taxon>
    </lineage>
</organism>
<accession>A0A3S8U9K6</accession>
<feature type="transmembrane region" description="Helical" evidence="13">
    <location>
        <begin position="53"/>
        <end position="72"/>
    </location>
</feature>
<keyword evidence="11 13" id="KW-0472">Membrane</keyword>
<gene>
    <name evidence="15" type="ORF">EI545_16325</name>
</gene>
<feature type="domain" description="Cytochrome b561 bacterial/Ni-hydrogenase" evidence="14">
    <location>
        <begin position="10"/>
        <end position="178"/>
    </location>
</feature>
<evidence type="ECO:0000256" key="10">
    <source>
        <dbReference type="ARBA" id="ARBA00023004"/>
    </source>
</evidence>
<dbReference type="Proteomes" id="UP000282002">
    <property type="component" value="Chromosome"/>
</dbReference>
<evidence type="ECO:0000259" key="14">
    <source>
        <dbReference type="Pfam" id="PF01292"/>
    </source>
</evidence>
<dbReference type="Gene3D" id="1.20.950.20">
    <property type="entry name" value="Transmembrane di-heme cytochromes, Chain C"/>
    <property type="match status" value="1"/>
</dbReference>
<dbReference type="GO" id="GO:0046872">
    <property type="term" value="F:metal ion binding"/>
    <property type="evidence" value="ECO:0007669"/>
    <property type="project" value="UniProtKB-KW"/>
</dbReference>
<dbReference type="KEGG" id="taw:EI545_16325"/>
<proteinExistence type="inferred from homology"/>
<keyword evidence="10" id="KW-0408">Iron</keyword>
<comment type="similarity">
    <text evidence="12">Belongs to the cytochrome b561 family.</text>
</comment>
<evidence type="ECO:0000256" key="8">
    <source>
        <dbReference type="ARBA" id="ARBA00022982"/>
    </source>
</evidence>
<dbReference type="OrthoDB" id="1247465at2"/>
<feature type="transmembrane region" description="Helical" evidence="13">
    <location>
        <begin position="93"/>
        <end position="117"/>
    </location>
</feature>
<keyword evidence="6 13" id="KW-0812">Transmembrane</keyword>
<evidence type="ECO:0000256" key="3">
    <source>
        <dbReference type="ARBA" id="ARBA00022448"/>
    </source>
</evidence>
<sequence length="180" mass="19719">MALRNGPDEFGLVTRVLHWGMMLLVIAMLALGMRLQDMQPGLANLWLYSLHKTLGFLVLTLILARIGWHLASPPPRPIGPPGPAQWAARAAHWALYLLLIVIPLTGWAGSSATGIDVMIADRWTVPPLVAPSEAAEIFWFGLHGILTKVLLGLIVLHMLAALKREMDGDGTLTRMLRGRV</sequence>
<evidence type="ECO:0000256" key="1">
    <source>
        <dbReference type="ARBA" id="ARBA00001970"/>
    </source>
</evidence>
<keyword evidence="7" id="KW-0479">Metal-binding</keyword>
<dbReference type="InterPro" id="IPR011577">
    <property type="entry name" value="Cyt_b561_bac/Ni-Hgenase"/>
</dbReference>
<evidence type="ECO:0000256" key="5">
    <source>
        <dbReference type="ARBA" id="ARBA00022617"/>
    </source>
</evidence>
<dbReference type="GO" id="GO:0020037">
    <property type="term" value="F:heme binding"/>
    <property type="evidence" value="ECO:0007669"/>
    <property type="project" value="TreeGrafter"/>
</dbReference>
<dbReference type="GO" id="GO:0005886">
    <property type="term" value="C:plasma membrane"/>
    <property type="evidence" value="ECO:0007669"/>
    <property type="project" value="UniProtKB-SubCell"/>
</dbReference>
<evidence type="ECO:0000256" key="9">
    <source>
        <dbReference type="ARBA" id="ARBA00022989"/>
    </source>
</evidence>
<evidence type="ECO:0000256" key="2">
    <source>
        <dbReference type="ARBA" id="ARBA00004651"/>
    </source>
</evidence>
<evidence type="ECO:0000256" key="11">
    <source>
        <dbReference type="ARBA" id="ARBA00023136"/>
    </source>
</evidence>
<reference evidence="15 16" key="1">
    <citation type="submission" date="2018-12" db="EMBL/GenBank/DDBJ databases">
        <title>Complete genome sequencing of Tabrizicola sp. K13M18.</title>
        <authorList>
            <person name="Bae J.-W."/>
        </authorList>
    </citation>
    <scope>NUCLEOTIDE SEQUENCE [LARGE SCALE GENOMIC DNA]</scope>
    <source>
        <strain evidence="15 16">K13M18</strain>
    </source>
</reference>
<evidence type="ECO:0000256" key="12">
    <source>
        <dbReference type="ARBA" id="ARBA00037975"/>
    </source>
</evidence>
<evidence type="ECO:0000313" key="15">
    <source>
        <dbReference type="EMBL" id="AZL60250.1"/>
    </source>
</evidence>
<dbReference type="PANTHER" id="PTHR30529:SF1">
    <property type="entry name" value="CYTOCHROME B561 HOMOLOG 2"/>
    <property type="match status" value="1"/>
</dbReference>
<comment type="subcellular location">
    <subcellularLocation>
        <location evidence="2">Cell membrane</location>
        <topology evidence="2">Multi-pass membrane protein</topology>
    </subcellularLocation>
</comment>
<evidence type="ECO:0000256" key="4">
    <source>
        <dbReference type="ARBA" id="ARBA00022475"/>
    </source>
</evidence>
<evidence type="ECO:0000256" key="7">
    <source>
        <dbReference type="ARBA" id="ARBA00022723"/>
    </source>
</evidence>
<keyword evidence="3" id="KW-0813">Transport</keyword>
<keyword evidence="16" id="KW-1185">Reference proteome</keyword>
<dbReference type="GO" id="GO:0022904">
    <property type="term" value="P:respiratory electron transport chain"/>
    <property type="evidence" value="ECO:0007669"/>
    <property type="project" value="InterPro"/>
</dbReference>
<keyword evidence="8" id="KW-0249">Electron transport</keyword>
<evidence type="ECO:0000256" key="6">
    <source>
        <dbReference type="ARBA" id="ARBA00022692"/>
    </source>
</evidence>
<keyword evidence="4" id="KW-1003">Cell membrane</keyword>
<name>A0A3S8U9K6_9RHOB</name>
<dbReference type="SUPFAM" id="SSF81342">
    <property type="entry name" value="Transmembrane di-heme cytochromes"/>
    <property type="match status" value="1"/>
</dbReference>
<dbReference type="GO" id="GO:0009055">
    <property type="term" value="F:electron transfer activity"/>
    <property type="evidence" value="ECO:0007669"/>
    <property type="project" value="InterPro"/>
</dbReference>
<feature type="transmembrane region" description="Helical" evidence="13">
    <location>
        <begin position="137"/>
        <end position="156"/>
    </location>
</feature>
<dbReference type="Pfam" id="PF01292">
    <property type="entry name" value="Ni_hydr_CYTB"/>
    <property type="match status" value="1"/>
</dbReference>
<dbReference type="RefSeq" id="WP_125326442.1">
    <property type="nucleotide sequence ID" value="NZ_CP034328.1"/>
</dbReference>
<dbReference type="EMBL" id="CP034328">
    <property type="protein sequence ID" value="AZL60250.1"/>
    <property type="molecule type" value="Genomic_DNA"/>
</dbReference>
<dbReference type="InterPro" id="IPR052168">
    <property type="entry name" value="Cytochrome_b561_oxidase"/>
</dbReference>
<comment type="cofactor">
    <cofactor evidence="1">
        <name>heme b</name>
        <dbReference type="ChEBI" id="CHEBI:60344"/>
    </cofactor>
</comment>
<evidence type="ECO:0000256" key="13">
    <source>
        <dbReference type="SAM" id="Phobius"/>
    </source>
</evidence>
<evidence type="ECO:0000313" key="16">
    <source>
        <dbReference type="Proteomes" id="UP000282002"/>
    </source>
</evidence>
<dbReference type="AlphaFoldDB" id="A0A3S8U9K6"/>
<protein>
    <submittedName>
        <fullName evidence="15">Cytochrome b</fullName>
    </submittedName>
</protein>
<keyword evidence="9 13" id="KW-1133">Transmembrane helix</keyword>
<keyword evidence="5" id="KW-0349">Heme</keyword>
<dbReference type="InterPro" id="IPR016174">
    <property type="entry name" value="Di-haem_cyt_TM"/>
</dbReference>
<dbReference type="PANTHER" id="PTHR30529">
    <property type="entry name" value="CYTOCHROME B561"/>
    <property type="match status" value="1"/>
</dbReference>